<gene>
    <name evidence="1" type="ORF">SVUK_LOCUS10042</name>
</gene>
<accession>A0A3P7JAR8</accession>
<dbReference type="EMBL" id="UYYB01094872">
    <property type="protein sequence ID" value="VDM75044.1"/>
    <property type="molecule type" value="Genomic_DNA"/>
</dbReference>
<evidence type="ECO:0000313" key="2">
    <source>
        <dbReference type="Proteomes" id="UP000270094"/>
    </source>
</evidence>
<dbReference type="Proteomes" id="UP000270094">
    <property type="component" value="Unassembled WGS sequence"/>
</dbReference>
<proteinExistence type="predicted"/>
<protein>
    <submittedName>
        <fullName evidence="1">Uncharacterized protein</fullName>
    </submittedName>
</protein>
<keyword evidence="2" id="KW-1185">Reference proteome</keyword>
<name>A0A3P7JAR8_STRVU</name>
<reference evidence="1 2" key="1">
    <citation type="submission" date="2018-11" db="EMBL/GenBank/DDBJ databases">
        <authorList>
            <consortium name="Pathogen Informatics"/>
        </authorList>
    </citation>
    <scope>NUCLEOTIDE SEQUENCE [LARGE SCALE GENOMIC DNA]</scope>
</reference>
<organism evidence="1 2">
    <name type="scientific">Strongylus vulgaris</name>
    <name type="common">Blood worm</name>
    <dbReference type="NCBI Taxonomy" id="40348"/>
    <lineage>
        <taxon>Eukaryota</taxon>
        <taxon>Metazoa</taxon>
        <taxon>Ecdysozoa</taxon>
        <taxon>Nematoda</taxon>
        <taxon>Chromadorea</taxon>
        <taxon>Rhabditida</taxon>
        <taxon>Rhabditina</taxon>
        <taxon>Rhabditomorpha</taxon>
        <taxon>Strongyloidea</taxon>
        <taxon>Strongylidae</taxon>
        <taxon>Strongylus</taxon>
    </lineage>
</organism>
<sequence>MPGILHIPLLYYEFVYALILREGEGMRAVLMLKARVSSDLNQGYPIKVNGYCCRRGRTDRLFQFATPVNCKLATDPWGSWVLQPKVQGSLPSDSKIPIKYANVGLLTSIPRVAQA</sequence>
<evidence type="ECO:0000313" key="1">
    <source>
        <dbReference type="EMBL" id="VDM75044.1"/>
    </source>
</evidence>
<dbReference type="AlphaFoldDB" id="A0A3P7JAR8"/>